<evidence type="ECO:0000256" key="1">
    <source>
        <dbReference type="SAM" id="Phobius"/>
    </source>
</evidence>
<gene>
    <name evidence="2" type="ORF">HXA33_15095</name>
</gene>
<proteinExistence type="predicted"/>
<dbReference type="RefSeq" id="WP_257822244.1">
    <property type="nucleotide sequence ID" value="NZ_JABXYM010000001.1"/>
</dbReference>
<keyword evidence="1" id="KW-1133">Transmembrane helix</keyword>
<keyword evidence="1" id="KW-0812">Transmembrane</keyword>
<dbReference type="EMBL" id="JABXYM010000001">
    <property type="protein sequence ID" value="MCR6097861.1"/>
    <property type="molecule type" value="Genomic_DNA"/>
</dbReference>
<evidence type="ECO:0000313" key="2">
    <source>
        <dbReference type="EMBL" id="MCR6097861.1"/>
    </source>
</evidence>
<feature type="transmembrane region" description="Helical" evidence="1">
    <location>
        <begin position="38"/>
        <end position="58"/>
    </location>
</feature>
<keyword evidence="1" id="KW-0472">Membrane</keyword>
<keyword evidence="3" id="KW-1185">Reference proteome</keyword>
<organism evidence="2 3">
    <name type="scientific">Salipaludibacillus agaradhaerens</name>
    <name type="common">Bacillus agaradhaerens</name>
    <dbReference type="NCBI Taxonomy" id="76935"/>
    <lineage>
        <taxon>Bacteria</taxon>
        <taxon>Bacillati</taxon>
        <taxon>Bacillota</taxon>
        <taxon>Bacilli</taxon>
        <taxon>Bacillales</taxon>
        <taxon>Bacillaceae</taxon>
    </lineage>
</organism>
<dbReference type="AlphaFoldDB" id="A0A9Q4FZW5"/>
<feature type="transmembrane region" description="Helical" evidence="1">
    <location>
        <begin position="70"/>
        <end position="94"/>
    </location>
</feature>
<name>A0A9Q4FZW5_SALAG</name>
<protein>
    <submittedName>
        <fullName evidence="2">Uncharacterized protein</fullName>
    </submittedName>
</protein>
<reference evidence="2" key="1">
    <citation type="submission" date="2020-06" db="EMBL/GenBank/DDBJ databases">
        <title>Insight into the genomes of haloalkaliphilic bacilli from Kenyan soda lakes.</title>
        <authorList>
            <person name="Mwirichia R."/>
            <person name="Villamizar G.C."/>
            <person name="Poehlein A."/>
            <person name="Mugweru J."/>
            <person name="Kipnyargis A."/>
            <person name="Kiplimo D."/>
            <person name="Orwa P."/>
            <person name="Daniel R."/>
        </authorList>
    </citation>
    <scope>NUCLEOTIDE SEQUENCE</scope>
    <source>
        <strain evidence="2">B1096_S55</strain>
    </source>
</reference>
<evidence type="ECO:0000313" key="3">
    <source>
        <dbReference type="Proteomes" id="UP001057753"/>
    </source>
</evidence>
<sequence>MSHSKKLLIASALFGVIGVMMGGHMAGAGSYALRPVHAHVLVVGWLTLFAWSLFYKIYKPKHKLLASLHVWTALIGTFGLNAGMYVFMVGTIPLPETFSLIFYIVSGSILSLSFIFFLLLTLLQPDTEGDSTTTG</sequence>
<dbReference type="Proteomes" id="UP001057753">
    <property type="component" value="Unassembled WGS sequence"/>
</dbReference>
<comment type="caution">
    <text evidence="2">The sequence shown here is derived from an EMBL/GenBank/DDBJ whole genome shotgun (WGS) entry which is preliminary data.</text>
</comment>
<accession>A0A9Q4FZW5</accession>
<feature type="transmembrane region" description="Helical" evidence="1">
    <location>
        <begin position="100"/>
        <end position="123"/>
    </location>
</feature>